<keyword evidence="5" id="KW-0067">ATP-binding</keyword>
<gene>
    <name evidence="8" type="ORF">Cvel_12691</name>
</gene>
<evidence type="ECO:0000256" key="4">
    <source>
        <dbReference type="ARBA" id="ARBA00022777"/>
    </source>
</evidence>
<keyword evidence="4" id="KW-0418">Kinase</keyword>
<keyword evidence="3" id="KW-0547">Nucleotide-binding</keyword>
<evidence type="ECO:0000256" key="5">
    <source>
        <dbReference type="ARBA" id="ARBA00022840"/>
    </source>
</evidence>
<dbReference type="AlphaFoldDB" id="A0A0G4IBA7"/>
<dbReference type="GO" id="GO:0005524">
    <property type="term" value="F:ATP binding"/>
    <property type="evidence" value="ECO:0007669"/>
    <property type="project" value="UniProtKB-KW"/>
</dbReference>
<dbReference type="InterPro" id="IPR000719">
    <property type="entry name" value="Prot_kinase_dom"/>
</dbReference>
<keyword evidence="2" id="KW-0808">Transferase</keyword>
<reference evidence="8" key="1">
    <citation type="submission" date="2014-11" db="EMBL/GenBank/DDBJ databases">
        <authorList>
            <person name="Otto D Thomas"/>
            <person name="Naeem Raeece"/>
        </authorList>
    </citation>
    <scope>NUCLEOTIDE SEQUENCE</scope>
</reference>
<dbReference type="EMBL" id="CDMZ01005777">
    <property type="protein sequence ID" value="CEM54336.1"/>
    <property type="molecule type" value="Genomic_DNA"/>
</dbReference>
<dbReference type="InterPro" id="IPR011009">
    <property type="entry name" value="Kinase-like_dom_sf"/>
</dbReference>
<organism evidence="8">
    <name type="scientific">Chromera velia CCMP2878</name>
    <dbReference type="NCBI Taxonomy" id="1169474"/>
    <lineage>
        <taxon>Eukaryota</taxon>
        <taxon>Sar</taxon>
        <taxon>Alveolata</taxon>
        <taxon>Colpodellida</taxon>
        <taxon>Chromeraceae</taxon>
        <taxon>Chromera</taxon>
    </lineage>
</organism>
<accession>A0A0G4IBA7</accession>
<evidence type="ECO:0000256" key="1">
    <source>
        <dbReference type="ARBA" id="ARBA00022527"/>
    </source>
</evidence>
<dbReference type="Pfam" id="PF00069">
    <property type="entry name" value="Pkinase"/>
    <property type="match status" value="1"/>
</dbReference>
<dbReference type="PANTHER" id="PTHR11584">
    <property type="entry name" value="SERINE/THREONINE PROTEIN KINASE"/>
    <property type="match status" value="1"/>
</dbReference>
<dbReference type="Gene3D" id="1.10.510.10">
    <property type="entry name" value="Transferase(Phosphotransferase) domain 1"/>
    <property type="match status" value="1"/>
</dbReference>
<protein>
    <recommendedName>
        <fullName evidence="7">Protein kinase domain-containing protein</fullName>
    </recommendedName>
</protein>
<dbReference type="SUPFAM" id="SSF56112">
    <property type="entry name" value="Protein kinase-like (PK-like)"/>
    <property type="match status" value="1"/>
</dbReference>
<dbReference type="PROSITE" id="PS50011">
    <property type="entry name" value="PROTEIN_KINASE_DOM"/>
    <property type="match status" value="1"/>
</dbReference>
<evidence type="ECO:0000256" key="6">
    <source>
        <dbReference type="SAM" id="MobiDB-lite"/>
    </source>
</evidence>
<name>A0A0G4IBA7_9ALVE</name>
<evidence type="ECO:0000256" key="2">
    <source>
        <dbReference type="ARBA" id="ARBA00022679"/>
    </source>
</evidence>
<sequence>MFVYFRPSAEFSFPSVHASVVSPHRDLKGGNILIDTEKRAKIADFGSVKFNDTGESLCAKTTAGTSYWLAPEVLSQQEGSKYDPLRADVWSLGATVVEMATGMSPWTYGRERGFPTVIALSFHICKEGAPAHPPLPEDGSVSEELRVSVR</sequence>
<dbReference type="VEuPathDB" id="CryptoDB:Cvel_12691"/>
<dbReference type="SMART" id="SM00220">
    <property type="entry name" value="S_TKc"/>
    <property type="match status" value="1"/>
</dbReference>
<proteinExistence type="predicted"/>
<evidence type="ECO:0000256" key="3">
    <source>
        <dbReference type="ARBA" id="ARBA00022741"/>
    </source>
</evidence>
<feature type="domain" description="Protein kinase" evidence="7">
    <location>
        <begin position="1"/>
        <end position="150"/>
    </location>
</feature>
<dbReference type="GO" id="GO:0004674">
    <property type="term" value="F:protein serine/threonine kinase activity"/>
    <property type="evidence" value="ECO:0007669"/>
    <property type="project" value="UniProtKB-KW"/>
</dbReference>
<feature type="region of interest" description="Disordered" evidence="6">
    <location>
        <begin position="131"/>
        <end position="150"/>
    </location>
</feature>
<evidence type="ECO:0000259" key="7">
    <source>
        <dbReference type="PROSITE" id="PS50011"/>
    </source>
</evidence>
<dbReference type="PANTHER" id="PTHR11584:SF369">
    <property type="entry name" value="MITOGEN-ACTIVATED PROTEIN KINASE KINASE KINASE 19-RELATED"/>
    <property type="match status" value="1"/>
</dbReference>
<dbReference type="PhylomeDB" id="A0A0G4IBA7"/>
<evidence type="ECO:0000313" key="8">
    <source>
        <dbReference type="EMBL" id="CEM54336.1"/>
    </source>
</evidence>
<keyword evidence="1" id="KW-0723">Serine/threonine-protein kinase</keyword>